<comment type="caution">
    <text evidence="1">The sequence shown here is derived from an EMBL/GenBank/DDBJ whole genome shotgun (WGS) entry which is preliminary data.</text>
</comment>
<gene>
    <name evidence="1" type="ORF">ACD_80C00113G0025</name>
</gene>
<organism evidence="1">
    <name type="scientific">uncultured bacterium</name>
    <name type="common">gcode 4</name>
    <dbReference type="NCBI Taxonomy" id="1234023"/>
    <lineage>
        <taxon>Bacteria</taxon>
        <taxon>environmental samples</taxon>
    </lineage>
</organism>
<sequence length="263" mass="30709">MDTTTQPWYDTKEGIEAQLTTVKNFHNLIEARKAAYERKEKLNEFYVVQGAYNLDDSGKCSRFQGDNLPKDLPLVAKHEEFWSLIRKYDASRNALTLDEIEQDQQKAKESGRPWPTSYEVIINNEVPPLSWVVCSECRAGWHMGDITDYVKEEHIVQLFPAGEYAGKSLKTMWEAYRQKTDAEYNAPPKYRVRNIKNVTTSNVRGFYPNNNGMTDPEYILQNRDMVSFEVVRCFHKQCLETHLNPNGKEKETSMFQKKVFERN</sequence>
<accession>K1XIZ2</accession>
<protein>
    <submittedName>
        <fullName evidence="1">Uncharacterized protein</fullName>
    </submittedName>
</protein>
<dbReference type="EMBL" id="AMFJ01036120">
    <property type="protein sequence ID" value="EKD25157.1"/>
    <property type="molecule type" value="Genomic_DNA"/>
</dbReference>
<name>K1XIZ2_9BACT</name>
<reference evidence="1" key="1">
    <citation type="journal article" date="2012" name="Science">
        <title>Fermentation, hydrogen, and sulfur metabolism in multiple uncultivated bacterial phyla.</title>
        <authorList>
            <person name="Wrighton K.C."/>
            <person name="Thomas B.C."/>
            <person name="Sharon I."/>
            <person name="Miller C.S."/>
            <person name="Castelle C.J."/>
            <person name="VerBerkmoes N.C."/>
            <person name="Wilkins M.J."/>
            <person name="Hettich R.L."/>
            <person name="Lipton M.S."/>
            <person name="Williams K.H."/>
            <person name="Long P.E."/>
            <person name="Banfield J.F."/>
        </authorList>
    </citation>
    <scope>NUCLEOTIDE SEQUENCE [LARGE SCALE GENOMIC DNA]</scope>
</reference>
<dbReference type="AlphaFoldDB" id="K1XIZ2"/>
<proteinExistence type="predicted"/>
<evidence type="ECO:0000313" key="1">
    <source>
        <dbReference type="EMBL" id="EKD25157.1"/>
    </source>
</evidence>